<dbReference type="EMBL" id="GBHO01015018">
    <property type="protein sequence ID" value="JAG28586.1"/>
    <property type="molecule type" value="Transcribed_RNA"/>
</dbReference>
<feature type="region of interest" description="Disordered" evidence="1">
    <location>
        <begin position="84"/>
        <end position="126"/>
    </location>
</feature>
<gene>
    <name evidence="2" type="ORF">CM83_1579</name>
</gene>
<accession>A0A0A9YAE4</accession>
<feature type="region of interest" description="Disordered" evidence="1">
    <location>
        <begin position="1"/>
        <end position="20"/>
    </location>
</feature>
<proteinExistence type="predicted"/>
<evidence type="ECO:0000313" key="2">
    <source>
        <dbReference type="EMBL" id="JAG28586.1"/>
    </source>
</evidence>
<name>A0A0A9YAE4_LYGHE</name>
<reference evidence="2" key="1">
    <citation type="journal article" date="2014" name="PLoS ONE">
        <title>Transcriptome-Based Identification of ABC Transporters in the Western Tarnished Plant Bug Lygus hesperus.</title>
        <authorList>
            <person name="Hull J.J."/>
            <person name="Chaney K."/>
            <person name="Geib S.M."/>
            <person name="Fabrick J.A."/>
            <person name="Brent C.S."/>
            <person name="Walsh D."/>
            <person name="Lavine L.C."/>
        </authorList>
    </citation>
    <scope>NUCLEOTIDE SEQUENCE</scope>
</reference>
<protein>
    <submittedName>
        <fullName evidence="2">Uncharacterized protein</fullName>
    </submittedName>
</protein>
<evidence type="ECO:0000256" key="1">
    <source>
        <dbReference type="SAM" id="MobiDB-lite"/>
    </source>
</evidence>
<reference evidence="2" key="2">
    <citation type="submission" date="2014-07" db="EMBL/GenBank/DDBJ databases">
        <authorList>
            <person name="Hull J."/>
        </authorList>
    </citation>
    <scope>NUCLEOTIDE SEQUENCE</scope>
</reference>
<feature type="compositionally biased region" description="Polar residues" evidence="1">
    <location>
        <begin position="96"/>
        <end position="108"/>
    </location>
</feature>
<sequence>MDYEESVCEGPPSEELDLDFDPEDSYFYSRSFKPSYCSSEYGGDQGRVTYIEPNSGSSYESYRMDEDYDERRRRMWNAMNLSLPKTPEGGWPKNVSRGSTVYSSSTNPEEIDLTTSSSSDSDLESI</sequence>
<dbReference type="AlphaFoldDB" id="A0A0A9YAE4"/>
<organism evidence="2">
    <name type="scientific">Lygus hesperus</name>
    <name type="common">Western plant bug</name>
    <dbReference type="NCBI Taxonomy" id="30085"/>
    <lineage>
        <taxon>Eukaryota</taxon>
        <taxon>Metazoa</taxon>
        <taxon>Ecdysozoa</taxon>
        <taxon>Arthropoda</taxon>
        <taxon>Hexapoda</taxon>
        <taxon>Insecta</taxon>
        <taxon>Pterygota</taxon>
        <taxon>Neoptera</taxon>
        <taxon>Paraneoptera</taxon>
        <taxon>Hemiptera</taxon>
        <taxon>Heteroptera</taxon>
        <taxon>Panheteroptera</taxon>
        <taxon>Cimicomorpha</taxon>
        <taxon>Miridae</taxon>
        <taxon>Mirini</taxon>
        <taxon>Lygus</taxon>
    </lineage>
</organism>